<name>A0AAN9UL99_9PEZI</name>
<comment type="caution">
    <text evidence="2">The sequence shown here is derived from an EMBL/GenBank/DDBJ whole genome shotgun (WGS) entry which is preliminary data.</text>
</comment>
<dbReference type="Proteomes" id="UP001320245">
    <property type="component" value="Unassembled WGS sequence"/>
</dbReference>
<reference evidence="2 3" key="1">
    <citation type="journal article" date="2023" name="PLoS ONE">
        <title>Cytospora paraplurivora sp. nov. isolated from orchards with fruit tree decline syndrome in Ontario, Canada.</title>
        <authorList>
            <person name="Ilyukhin E."/>
            <person name="Nguyen H.D.T."/>
            <person name="Castle A.J."/>
            <person name="Ellouze W."/>
        </authorList>
    </citation>
    <scope>NUCLEOTIDE SEQUENCE [LARGE SCALE GENOMIC DNA]</scope>
    <source>
        <strain evidence="2 3">FDS-564</strain>
    </source>
</reference>
<accession>A0AAN9UL99</accession>
<proteinExistence type="predicted"/>
<feature type="chain" id="PRO_5042980735" evidence="1">
    <location>
        <begin position="25"/>
        <end position="164"/>
    </location>
</feature>
<organism evidence="2 3">
    <name type="scientific">Cytospora paraplurivora</name>
    <dbReference type="NCBI Taxonomy" id="2898453"/>
    <lineage>
        <taxon>Eukaryota</taxon>
        <taxon>Fungi</taxon>
        <taxon>Dikarya</taxon>
        <taxon>Ascomycota</taxon>
        <taxon>Pezizomycotina</taxon>
        <taxon>Sordariomycetes</taxon>
        <taxon>Sordariomycetidae</taxon>
        <taxon>Diaporthales</taxon>
        <taxon>Cytosporaceae</taxon>
        <taxon>Cytospora</taxon>
    </lineage>
</organism>
<evidence type="ECO:0000313" key="2">
    <source>
        <dbReference type="EMBL" id="KAK7748615.1"/>
    </source>
</evidence>
<gene>
    <name evidence="2" type="ORF">SLS53_000636</name>
</gene>
<keyword evidence="1" id="KW-0732">Signal</keyword>
<protein>
    <submittedName>
        <fullName evidence="2">Uncharacterized protein</fullName>
    </submittedName>
</protein>
<feature type="signal peptide" evidence="1">
    <location>
        <begin position="1"/>
        <end position="24"/>
    </location>
</feature>
<keyword evidence="3" id="KW-1185">Reference proteome</keyword>
<dbReference type="EMBL" id="JAJSPL020000002">
    <property type="protein sequence ID" value="KAK7748615.1"/>
    <property type="molecule type" value="Genomic_DNA"/>
</dbReference>
<sequence length="164" mass="17219">MMSVRLSLPLLMATLAPSLTPTAAEDTTSPLSVVSVYVPGYQTKNWNGLAGSVISTSTTAATCTEYSSFGAEYTRNNITGPTETSRTVTYSGSEVQWGTLRLSSTAPASNTAQVTGSSPVETIDPSDTAWYFPQSTSTSAAQGRRQVRSTAVLSFAIMVAALML</sequence>
<evidence type="ECO:0000313" key="3">
    <source>
        <dbReference type="Proteomes" id="UP001320245"/>
    </source>
</evidence>
<evidence type="ECO:0000256" key="1">
    <source>
        <dbReference type="SAM" id="SignalP"/>
    </source>
</evidence>
<dbReference type="AlphaFoldDB" id="A0AAN9UL99"/>